<dbReference type="InterPro" id="IPR036179">
    <property type="entry name" value="Ig-like_dom_sf"/>
</dbReference>
<organism evidence="7 8">
    <name type="scientific">Cirrhinus molitorella</name>
    <name type="common">mud carp</name>
    <dbReference type="NCBI Taxonomy" id="172907"/>
    <lineage>
        <taxon>Eukaryota</taxon>
        <taxon>Metazoa</taxon>
        <taxon>Chordata</taxon>
        <taxon>Craniata</taxon>
        <taxon>Vertebrata</taxon>
        <taxon>Euteleostomi</taxon>
        <taxon>Actinopterygii</taxon>
        <taxon>Neopterygii</taxon>
        <taxon>Teleostei</taxon>
        <taxon>Ostariophysi</taxon>
        <taxon>Cypriniformes</taxon>
        <taxon>Cyprinidae</taxon>
        <taxon>Labeoninae</taxon>
        <taxon>Labeonini</taxon>
        <taxon>Cirrhinus</taxon>
    </lineage>
</organism>
<feature type="transmembrane region" description="Helical" evidence="5">
    <location>
        <begin position="214"/>
        <end position="238"/>
    </location>
</feature>
<keyword evidence="5" id="KW-1133">Transmembrane helix</keyword>
<dbReference type="Proteomes" id="UP001558613">
    <property type="component" value="Unassembled WGS sequence"/>
</dbReference>
<keyword evidence="3 5" id="KW-0472">Membrane</keyword>
<dbReference type="PANTHER" id="PTHR12080:SF48">
    <property type="entry name" value="IMMUNOGLOBULIN SUBTYPE DOMAIN-CONTAINING PROTEIN"/>
    <property type="match status" value="1"/>
</dbReference>
<dbReference type="InterPro" id="IPR015631">
    <property type="entry name" value="CD2/SLAM_rcpt"/>
</dbReference>
<dbReference type="Gene3D" id="2.60.40.10">
    <property type="entry name" value="Immunoglobulins"/>
    <property type="match status" value="1"/>
</dbReference>
<dbReference type="PANTHER" id="PTHR12080">
    <property type="entry name" value="SIGNALING LYMPHOCYTIC ACTIVATION MOLECULE"/>
    <property type="match status" value="1"/>
</dbReference>
<comment type="subcellular location">
    <subcellularLocation>
        <location evidence="1">Membrane</location>
    </subcellularLocation>
</comment>
<evidence type="ECO:0000256" key="1">
    <source>
        <dbReference type="ARBA" id="ARBA00004370"/>
    </source>
</evidence>
<dbReference type="EMBL" id="JAYMGO010000014">
    <property type="protein sequence ID" value="KAL1262308.1"/>
    <property type="molecule type" value="Genomic_DNA"/>
</dbReference>
<keyword evidence="5" id="KW-0812">Transmembrane</keyword>
<evidence type="ECO:0000256" key="3">
    <source>
        <dbReference type="ARBA" id="ARBA00023136"/>
    </source>
</evidence>
<dbReference type="SUPFAM" id="SSF48726">
    <property type="entry name" value="Immunoglobulin"/>
    <property type="match status" value="1"/>
</dbReference>
<evidence type="ECO:0000256" key="4">
    <source>
        <dbReference type="ARBA" id="ARBA00023180"/>
    </source>
</evidence>
<keyword evidence="4" id="KW-0325">Glycoprotein</keyword>
<evidence type="ECO:0000259" key="6">
    <source>
        <dbReference type="PROSITE" id="PS50835"/>
    </source>
</evidence>
<name>A0ABR3MF42_9TELE</name>
<accession>A0ABR3MF42</accession>
<sequence length="323" mass="35979">LVRFCWFKQSDPCYAALGNKLNLLMVQDDRNYDMKIQQRDSTDNNPVCRIKNGRMRKNECDLYNNRPEVTVINGILVINHVTREDSGNYRLTLTQSSDGTETSTDLHVNVEAPIGSVEVSIICSSSGVMRASCSSEGDQILYSWTLNGDPLMDGDSSINLGEGTDGDISCSVKNHVSYTQKTIRVKPCPEPTTPAVTSSLTSTVTISTQTSEYVLYYLIAGCTALILILLFITVCYVYKKKRLKSTPAAAGDTELTYTEKNETESLPAADVEYAAVSRQTKRKEKKKKEEDEVQYGEVTFTPNRPNAPQQLQEECIYSQVVRS</sequence>
<comment type="caution">
    <text evidence="7">The sequence shown here is derived from an EMBL/GenBank/DDBJ whole genome shotgun (WGS) entry which is preliminary data.</text>
</comment>
<feature type="domain" description="Ig-like" evidence="6">
    <location>
        <begin position="67"/>
        <end position="184"/>
    </location>
</feature>
<feature type="non-terminal residue" evidence="7">
    <location>
        <position position="1"/>
    </location>
</feature>
<evidence type="ECO:0000313" key="7">
    <source>
        <dbReference type="EMBL" id="KAL1262308.1"/>
    </source>
</evidence>
<evidence type="ECO:0000313" key="8">
    <source>
        <dbReference type="Proteomes" id="UP001558613"/>
    </source>
</evidence>
<dbReference type="PROSITE" id="PS50835">
    <property type="entry name" value="IG_LIKE"/>
    <property type="match status" value="1"/>
</dbReference>
<reference evidence="7 8" key="1">
    <citation type="submission" date="2023-09" db="EMBL/GenBank/DDBJ databases">
        <authorList>
            <person name="Wang M."/>
        </authorList>
    </citation>
    <scope>NUCLEOTIDE SEQUENCE [LARGE SCALE GENOMIC DNA]</scope>
    <source>
        <strain evidence="7">GT-2023</strain>
        <tissue evidence="7">Liver</tissue>
    </source>
</reference>
<keyword evidence="2" id="KW-0732">Signal</keyword>
<protein>
    <recommendedName>
        <fullName evidence="6">Ig-like domain-containing protein</fullName>
    </recommendedName>
</protein>
<gene>
    <name evidence="7" type="ORF">QQF64_007573</name>
</gene>
<dbReference type="InterPro" id="IPR007110">
    <property type="entry name" value="Ig-like_dom"/>
</dbReference>
<evidence type="ECO:0000256" key="5">
    <source>
        <dbReference type="SAM" id="Phobius"/>
    </source>
</evidence>
<evidence type="ECO:0000256" key="2">
    <source>
        <dbReference type="ARBA" id="ARBA00022729"/>
    </source>
</evidence>
<dbReference type="InterPro" id="IPR013783">
    <property type="entry name" value="Ig-like_fold"/>
</dbReference>
<proteinExistence type="predicted"/>
<keyword evidence="8" id="KW-1185">Reference proteome</keyword>